<gene>
    <name evidence="3" type="ORF">IHQ72_13570</name>
</gene>
<reference evidence="3" key="1">
    <citation type="submission" date="2020-09" db="EMBL/GenBank/DDBJ databases">
        <title>Rhizobia associated with sainfoin plants.</title>
        <authorList>
            <person name="Asharfi S."/>
            <person name="Kuzmanovic N."/>
            <person name="Bunk B."/>
            <person name="Sproeer C."/>
            <person name="Becker M."/>
            <person name="Thuenen T."/>
        </authorList>
    </citation>
    <scope>NUCLEOTIDE SEQUENCE</scope>
    <source>
        <strain evidence="3">OM4</strain>
    </source>
</reference>
<dbReference type="Proteomes" id="UP001058098">
    <property type="component" value="Chromosome"/>
</dbReference>
<name>A0ABY5R3G0_9HYPH</name>
<organism evidence="3 4">
    <name type="scientific">Mesorhizobium onobrychidis</name>
    <dbReference type="NCBI Taxonomy" id="2775404"/>
    <lineage>
        <taxon>Bacteria</taxon>
        <taxon>Pseudomonadati</taxon>
        <taxon>Pseudomonadota</taxon>
        <taxon>Alphaproteobacteria</taxon>
        <taxon>Hyphomicrobiales</taxon>
        <taxon>Phyllobacteriaceae</taxon>
        <taxon>Mesorhizobium</taxon>
    </lineage>
</organism>
<feature type="region of interest" description="Disordered" evidence="2">
    <location>
        <begin position="1"/>
        <end position="35"/>
    </location>
</feature>
<protein>
    <submittedName>
        <fullName evidence="3">Uncharacterized protein</fullName>
    </submittedName>
</protein>
<dbReference type="EMBL" id="CP062229">
    <property type="protein sequence ID" value="UVC18016.1"/>
    <property type="molecule type" value="Genomic_DNA"/>
</dbReference>
<evidence type="ECO:0000256" key="1">
    <source>
        <dbReference type="SAM" id="Coils"/>
    </source>
</evidence>
<proteinExistence type="predicted"/>
<evidence type="ECO:0000313" key="3">
    <source>
        <dbReference type="EMBL" id="UVC18016.1"/>
    </source>
</evidence>
<sequence length="3009" mass="327007">MVDEREWLDDDTDDGARSDRRNSGDSRSPVSGRHGRAELGCVTRRDFLLGGGATLVAAPLAAAEAQGSFLDVAYEDRTRRSLVIAWLEAGKRYAWTLPASTFTDPDLPNGRGRFVLRRTNDGWRADIAQCALPGSYNFALRIELKWDPAFDPQKPGAEPPSMSVVLRRDTDIRLQSGKNLIEFLKADPASGIDEIGGDLSKSQLADLTRTLFGGSFDVSKASQSSLAFHRELYWRLRAGKKLARGEQETPVSKQSRFRALSDEGLSLQFRECIFTVFSGSKGSDATKAFILNENAKGEEQQDVRALFSGDGAPPAPDSTLSDPPDGAIGPAATTSEDERRLAPRVLYALVRHDAEQTKANPADAWTGTLALGRHSGGERGTLAIHEGGDPSFLGWRNQGDQRPVFALRTLGMTLDLRRDQAAEPSRFSDLKGMLWHARGEDDKLRLIASLTPTKRKIRIETYFGRFTVAPLPPIAPRSGVSARVPSIRIGGTGPKNTRTLNHFAAPLALEEAAIPLRSARLAEIARQRATGGDVSVASPAERASRLFSHLTFNEAECLFHIDKLARRFAWIGALAPSTNPPQAEALVHIGATKASNDLPLPARLSLSSASLLVRRPADLLALKYRFQDLLLEYAESGWWVVPDRRIAAFVPRGSPKPSPDVPLVCKDEAPLANNPDRYETRQDPRPLLVVEFPPQHIAERTYLRQFEAEPDLPLPPKGTEVTEAEAEILRSADENTRLNRRTDDIARRQTAGMSANDPYLKFFNDFQVAIDEANKRDNVVIGWKSNIPKDQRIYVGPAYLDLEAARVARKLARKLAATTNDLATPEKRALALRIVPEIELPATVIANLRKDFDIHADVSEGFPEAPLEQSPEPPTDANKRDAYFEAREDLRERLDPRYASFRKIYNDASAVPEQLKPLRGRRNVIATVELNANPVVAAKAVLAVVADFDAKNPIDEPFEIPSEARVSGGSRLVFRIPADDFEAGRPDAREGAPAGAFPFTIEALTNWGAFDLAVVRRAEKVFEPLVGWQDTALEDLDEEAAEDAYRDIANGRLPPRWARQETRDEAARLLHQRISRGDAWAVRRDEQRSLTGTTDCPRPLARLGSVTGPQRMAEIATSVQPPSLFETSIEIPFRLMLSPAQDAAWRTPLGLPPIAKLTAAKDQGWAQGAPVPLWFAQLDEAAGSSSMRAVWSPDFRPEALLDPELGGPPHGPWAPWAMAREVTARNPYSEKEDVWPLPGQEPDPKKMAPERFRAGLDVADRHELVALTSLHGLPVRGRRKQDGTLADGSQINPPSGFKLRHAATEALKEGQPEDDYSAIYRPQPLGVSELTLTALGGSFDADTNFVPPASAKVVPVGEWVKTHKPGNSLFDAFSIERWQQNTRLGRDIRVEVAYKGFLFPFGHRASLVKLTERRFMAGPGGLAAGPVAYLVQRFFLRIGTPLKTFPAQSQPNGGRRWPVERLEILTRVTPDILDPADASPSDVSKQFEEAGNGRIFLRQNKNDMQVLPGLVFWPRVRAREGGEVNFELQIDSRGARARLPLIFVDNTAANDVRTMRILTQEYNRLKRDSQDPEKTIVDPRRVLGLGSSKRRYAPESEPDGTSFETQQWVIEAEGREQAIPLIQDIKRNVKFDNSNFDFGALLQGVDQPPFYPVMATAQMRIAQLDRLLGQTTEHVTVRFDPEYQAFGFPKDERLNVPGNGDPKEAAAKTDVYLDFFKAVELDPGVAGDRIGGAVRPKTPLVAVSRSRGPVGNSNYIGRTGVARTFSDLPPASTGLDHPDPESFFGDATVLGIIDLKKAIQFLVGALSSTPQFREVTQYTSAMLTDLSQEGAADAGAAVAKVRDRLLIPMRETLLTLARQFFDAVKKENEQFDEEIALVRIERLYPDVGRSYRELKDALEQAIAASETVHDAAPLLGAFASIYSAGRRFLMAIERVANDPLAPVHEALREAFNTEIRNLIESAQRILGGLEKELVDALKKVEADVRVKLGKMFSPAAAAFATWRRLVFALPGAHSIPAPLQGQAVAVDKKIEELLEKAAAESKFFEVLAKEGLPKAAQKIGEKFDEALRQAITGAGDDFDKALQAAYGDWKVAAEQEGERIQGVLYAAAFEVIRALLVDTQKLAEQVVKGGVTLRDILGLIQDVVSDALDLVSRLIEYGLGEAGDLCGKIVDTLLKAIADFSPPAPTNVDDKYTDMLGKLDQAKTALDKIGLGADVLSIKTELSVAFGAFIKVRDAYGRAVAEVAKLKADVCLKADPERLPRDALAALGQIRKTLIAKLNAFIVTFSTTRAVGNDLQALMAKITGTSNEDKAARAALAEAARFAAKTAMALGEFSLAATSLGEMTGGKILDKTRTSLESLKGTLPGTGLDKELNALIEVINQAGAAAQTIKTDLEKTIAGIGAVASNPAVPGDEAKYVADLLVAVHQLPGLLDKVGTKIVGQLEQLVISGGKVNDKVVNGLASFLLGGEPYLKGIVSIVSDAAGSLIGFLADLQSELVRIRNDFWKQFGGGDKGSSPPTGIGDDLADFTFKKLAALLLVPCPDPDPACTAVPCLICAPAGIDPPDNDYLTAEKNQLLALKTALGNPGTIDKNTLAALRGLFDRWSSDKGSAQELARRLNDAAAVVLSGDLKRIVDLEGARRRIEAKIKELVPAKIVLNYDLQAGMIDVPPVFLPRSGSQITLSAGAVYDLLEPNIPPQLTASCRLDPFDINLFDVVTLLFDGAQFVNESGKGSDFNIVYKDFELGPNAEFLKPLQALMNPGGSGPYVRPSKDVPGIEAGYSLDLGIITIGTVSFANVSINASCVLPFNGARATFVASIGREDRPVLLSIAPYTGGGFLALYADAQRLLGFAASFEFGGGGAFQFGPLSGQGRITTGIYLRNLTKVVDGKDVDDCIIEGFFYAGGEAHIACFAISATLVVRVGHRSGGSMYGSAVFTFSFSIGFAKIRYQVGVQKNMSKGFSGSRSTAALISGDIKINTDGPVVHSRARAIQEDWVTYQTYFSDIDGFPAS</sequence>
<feature type="compositionally biased region" description="Basic and acidic residues" evidence="2">
    <location>
        <begin position="14"/>
        <end position="24"/>
    </location>
</feature>
<feature type="region of interest" description="Disordered" evidence="2">
    <location>
        <begin position="306"/>
        <end position="337"/>
    </location>
</feature>
<feature type="compositionally biased region" description="Acidic residues" evidence="2">
    <location>
        <begin position="1"/>
        <end position="13"/>
    </location>
</feature>
<dbReference type="RefSeq" id="WP_258122906.1">
    <property type="nucleotide sequence ID" value="NZ_CP062229.1"/>
</dbReference>
<accession>A0ABY5R3G0</accession>
<keyword evidence="1" id="KW-0175">Coiled coil</keyword>
<dbReference type="InterPro" id="IPR006311">
    <property type="entry name" value="TAT_signal"/>
</dbReference>
<evidence type="ECO:0000256" key="2">
    <source>
        <dbReference type="SAM" id="MobiDB-lite"/>
    </source>
</evidence>
<evidence type="ECO:0000313" key="4">
    <source>
        <dbReference type="Proteomes" id="UP001058098"/>
    </source>
</evidence>
<dbReference type="PROSITE" id="PS51318">
    <property type="entry name" value="TAT"/>
    <property type="match status" value="1"/>
</dbReference>
<keyword evidence="4" id="KW-1185">Reference proteome</keyword>
<feature type="coiled-coil region" evidence="1">
    <location>
        <begin position="1952"/>
        <end position="1979"/>
    </location>
</feature>